<evidence type="ECO:0008006" key="11">
    <source>
        <dbReference type="Google" id="ProtNLM"/>
    </source>
</evidence>
<evidence type="ECO:0000313" key="10">
    <source>
        <dbReference type="Proteomes" id="UP000194000"/>
    </source>
</evidence>
<protein>
    <recommendedName>
        <fullName evidence="11">Lipoprotein LprA</fullName>
    </recommendedName>
</protein>
<proteinExistence type="inferred from homology"/>
<evidence type="ECO:0000256" key="4">
    <source>
        <dbReference type="ARBA" id="ARBA00022729"/>
    </source>
</evidence>
<dbReference type="STRING" id="1260918.AWC06_06375"/>
<reference evidence="9 10" key="1">
    <citation type="submission" date="2016-01" db="EMBL/GenBank/DDBJ databases">
        <title>The new phylogeny of the genus Mycobacterium.</title>
        <authorList>
            <person name="Tarcisio F."/>
            <person name="Conor M."/>
            <person name="Antonella G."/>
            <person name="Elisabetta G."/>
            <person name="Giulia F.S."/>
            <person name="Sara T."/>
            <person name="Anna F."/>
            <person name="Clotilde B."/>
            <person name="Roberto B."/>
            <person name="Veronica D.S."/>
            <person name="Fabio R."/>
            <person name="Monica P."/>
            <person name="Olivier J."/>
            <person name="Enrico T."/>
            <person name="Nicola S."/>
        </authorList>
    </citation>
    <scope>NUCLEOTIDE SEQUENCE [LARGE SCALE GENOMIC DNA]</scope>
    <source>
        <strain evidence="9 10">DSM 45731</strain>
    </source>
</reference>
<evidence type="ECO:0000256" key="2">
    <source>
        <dbReference type="ARBA" id="ARBA00009194"/>
    </source>
</evidence>
<comment type="caution">
    <text evidence="9">The sequence shown here is derived from an EMBL/GenBank/DDBJ whole genome shotgun (WGS) entry which is preliminary data.</text>
</comment>
<keyword evidence="3" id="KW-1003">Cell membrane</keyword>
<dbReference type="Proteomes" id="UP000194000">
    <property type="component" value="Unassembled WGS sequence"/>
</dbReference>
<dbReference type="SUPFAM" id="SSF89392">
    <property type="entry name" value="Prokaryotic lipoproteins and lipoprotein localization factors"/>
    <property type="match status" value="1"/>
</dbReference>
<dbReference type="InterPro" id="IPR029046">
    <property type="entry name" value="LolA/LolB/LppX"/>
</dbReference>
<keyword evidence="10" id="KW-1185">Reference proteome</keyword>
<feature type="chain" id="PRO_5038837353" description="Lipoprotein LprA" evidence="8">
    <location>
        <begin position="27"/>
        <end position="243"/>
    </location>
</feature>
<comment type="subcellular location">
    <subcellularLocation>
        <location evidence="1">Cell envelope</location>
    </subcellularLocation>
</comment>
<organism evidence="9 10">
    <name type="scientific">Mycobacterium fragae</name>
    <dbReference type="NCBI Taxonomy" id="1260918"/>
    <lineage>
        <taxon>Bacteria</taxon>
        <taxon>Bacillati</taxon>
        <taxon>Actinomycetota</taxon>
        <taxon>Actinomycetes</taxon>
        <taxon>Mycobacteriales</taxon>
        <taxon>Mycobacteriaceae</taxon>
        <taxon>Mycobacterium</taxon>
    </lineage>
</organism>
<accession>A0A1X1V6W0</accession>
<dbReference type="GO" id="GO:0030313">
    <property type="term" value="C:cell envelope"/>
    <property type="evidence" value="ECO:0007669"/>
    <property type="project" value="UniProtKB-SubCell"/>
</dbReference>
<dbReference type="Gene3D" id="2.50.20.20">
    <property type="match status" value="1"/>
</dbReference>
<evidence type="ECO:0000256" key="6">
    <source>
        <dbReference type="ARBA" id="ARBA00023139"/>
    </source>
</evidence>
<evidence type="ECO:0000256" key="8">
    <source>
        <dbReference type="SAM" id="SignalP"/>
    </source>
</evidence>
<feature type="signal peptide" evidence="8">
    <location>
        <begin position="1"/>
        <end position="26"/>
    </location>
</feature>
<evidence type="ECO:0000256" key="3">
    <source>
        <dbReference type="ARBA" id="ARBA00022475"/>
    </source>
</evidence>
<dbReference type="OrthoDB" id="4711443at2"/>
<evidence type="ECO:0000256" key="1">
    <source>
        <dbReference type="ARBA" id="ARBA00004196"/>
    </source>
</evidence>
<dbReference type="RefSeq" id="WP_085193990.1">
    <property type="nucleotide sequence ID" value="NZ_JACKVI010000009.1"/>
</dbReference>
<evidence type="ECO:0000256" key="5">
    <source>
        <dbReference type="ARBA" id="ARBA00023136"/>
    </source>
</evidence>
<dbReference type="PROSITE" id="PS51257">
    <property type="entry name" value="PROKAR_LIPOPROTEIN"/>
    <property type="match status" value="1"/>
</dbReference>
<comment type="similarity">
    <text evidence="2">Belongs to the LppX/LprAFG lipoprotein family.</text>
</comment>
<gene>
    <name evidence="9" type="ORF">AWC06_06375</name>
</gene>
<dbReference type="AlphaFoldDB" id="A0A1X1V6W0"/>
<keyword evidence="4 8" id="KW-0732">Signal</keyword>
<keyword evidence="6" id="KW-0564">Palmitate</keyword>
<evidence type="ECO:0000256" key="7">
    <source>
        <dbReference type="ARBA" id="ARBA00023288"/>
    </source>
</evidence>
<dbReference type="CDD" id="cd16334">
    <property type="entry name" value="LppX-like"/>
    <property type="match status" value="1"/>
</dbReference>
<sequence length="243" mass="25461">MKLRSRAGVVAMYAVVLSALVLTGCASDHGKSTGGSQSPPNVDAAKVVQQAADAMRKVTGMHVSVRVQGQVPNLAVTKLDGDISNKPQTVAKGTATLSVGKKNVDSSFVYVDGHLYSDVADPGKKYTDYGDGMSIYDVSTILDPNKGLANLLSKLQNPKAVGSEQVDNIATTKINGESSSSDIARLAGSRLGPQNEKQTPTTVWIASDGSHHLVKLQINPVQNGSVTLTMSKWGETVTATKPV</sequence>
<keyword evidence="7" id="KW-0449">Lipoprotein</keyword>
<keyword evidence="5" id="KW-0472">Membrane</keyword>
<evidence type="ECO:0000313" key="9">
    <source>
        <dbReference type="EMBL" id="ORV64759.1"/>
    </source>
</evidence>
<dbReference type="Pfam" id="PF07161">
    <property type="entry name" value="LppX_LprAFG"/>
    <property type="match status" value="1"/>
</dbReference>
<dbReference type="InterPro" id="IPR009830">
    <property type="entry name" value="LppX/LprAFG"/>
</dbReference>
<name>A0A1X1V6W0_9MYCO</name>
<dbReference type="EMBL" id="LQOW01000003">
    <property type="protein sequence ID" value="ORV64759.1"/>
    <property type="molecule type" value="Genomic_DNA"/>
</dbReference>